<comment type="subcellular location">
    <subcellularLocation>
        <location evidence="1">Membrane</location>
        <topology evidence="1">Multi-pass membrane protein</topology>
    </subcellularLocation>
</comment>
<evidence type="ECO:0000256" key="4">
    <source>
        <dbReference type="ARBA" id="ARBA00023136"/>
    </source>
</evidence>
<evidence type="ECO:0000313" key="9">
    <source>
        <dbReference type="Proteomes" id="UP001056012"/>
    </source>
</evidence>
<gene>
    <name evidence="8" type="ORF">yc1106_09282</name>
</gene>
<dbReference type="CDD" id="cd03386">
    <property type="entry name" value="PAP2_Aur1_like"/>
    <property type="match status" value="1"/>
</dbReference>
<sequence>MGAGAFIEPLVVISLLFGGTWVNRNPDYRLFGRSRDSYSSPRSASPGSGRSSPVSSASLLANVDDEPRWQKREINLLGMRKEVLSPNTKRFQNYFLSRLLRKFPFLVEAWYWALIYWVYQVGRAITALTLIDQGTVNVARRHALQLIHIEQRLHIFLELNVQAWFLKHPALLHWINRIYSFIHIPGTILFLVCLYYYTTTRNRIDLPLHNKPTGEADGSPAGPVLYAARRRTMATCNLIAFIIFTLWPCMPPRLLSDPDVPGAVGKEARSFGFVDTVHSAAGETSVWTTNKFCNQYAAMPSLHFGYSLLIGLTIMSIPLAPQHNRSRSVALTMGLRMRVPSLRRFLCILVGIAYPATILIAIVATANHFILDAVAGAMVCGVAWSGNRVLLNLLPLEDYFLSVVRIHKPERRTVAWDGDEKDSYGRSKFGAKGVVFD</sequence>
<feature type="transmembrane region" description="Helical" evidence="6">
    <location>
        <begin position="178"/>
        <end position="197"/>
    </location>
</feature>
<keyword evidence="3 6" id="KW-1133">Transmembrane helix</keyword>
<dbReference type="PANTHER" id="PTHR31310:SF7">
    <property type="entry name" value="PA-PHOSPHATASE RELATED-FAMILY PROTEIN DDB_G0268928"/>
    <property type="match status" value="1"/>
</dbReference>
<feature type="compositionally biased region" description="Low complexity" evidence="5">
    <location>
        <begin position="37"/>
        <end position="57"/>
    </location>
</feature>
<protein>
    <recommendedName>
        <fullName evidence="7">Inositolphosphotransferase Aur1/Ipt1 domain-containing protein</fullName>
    </recommendedName>
</protein>
<dbReference type="Pfam" id="PF14378">
    <property type="entry name" value="PAP2_3"/>
    <property type="match status" value="3"/>
</dbReference>
<evidence type="ECO:0000256" key="1">
    <source>
        <dbReference type="ARBA" id="ARBA00004141"/>
    </source>
</evidence>
<feature type="region of interest" description="Disordered" evidence="5">
    <location>
        <begin position="35"/>
        <end position="57"/>
    </location>
</feature>
<feature type="transmembrane region" description="Helical" evidence="6">
    <location>
        <begin position="342"/>
        <end position="363"/>
    </location>
</feature>
<feature type="transmembrane region" description="Helical" evidence="6">
    <location>
        <begin position="369"/>
        <end position="386"/>
    </location>
</feature>
<keyword evidence="4 6" id="KW-0472">Membrane</keyword>
<feature type="transmembrane region" description="Helical" evidence="6">
    <location>
        <begin position="6"/>
        <end position="23"/>
    </location>
</feature>
<keyword evidence="9" id="KW-1185">Reference proteome</keyword>
<feature type="domain" description="Inositolphosphotransferase Aur1/Ipt1" evidence="7">
    <location>
        <begin position="225"/>
        <end position="317"/>
    </location>
</feature>
<evidence type="ECO:0000256" key="2">
    <source>
        <dbReference type="ARBA" id="ARBA00022692"/>
    </source>
</evidence>
<evidence type="ECO:0000313" key="8">
    <source>
        <dbReference type="EMBL" id="USP82008.1"/>
    </source>
</evidence>
<feature type="transmembrane region" description="Helical" evidence="6">
    <location>
        <begin position="232"/>
        <end position="250"/>
    </location>
</feature>
<dbReference type="PANTHER" id="PTHR31310">
    <property type="match status" value="1"/>
</dbReference>
<evidence type="ECO:0000256" key="5">
    <source>
        <dbReference type="SAM" id="MobiDB-lite"/>
    </source>
</evidence>
<evidence type="ECO:0000256" key="3">
    <source>
        <dbReference type="ARBA" id="ARBA00022989"/>
    </source>
</evidence>
<reference evidence="8" key="1">
    <citation type="submission" date="2021-12" db="EMBL/GenBank/DDBJ databases">
        <title>Curvularia clavata genome.</title>
        <authorList>
            <person name="Cao Y."/>
        </authorList>
    </citation>
    <scope>NUCLEOTIDE SEQUENCE</scope>
    <source>
        <strain evidence="8">Yc1106</strain>
    </source>
</reference>
<keyword evidence="2 6" id="KW-0812">Transmembrane</keyword>
<feature type="transmembrane region" description="Helical" evidence="6">
    <location>
        <begin position="304"/>
        <end position="321"/>
    </location>
</feature>
<proteinExistence type="predicted"/>
<dbReference type="VEuPathDB" id="FungiDB:yc1106_09282"/>
<dbReference type="OrthoDB" id="2566866at2759"/>
<feature type="transmembrane region" description="Helical" evidence="6">
    <location>
        <begin position="99"/>
        <end position="119"/>
    </location>
</feature>
<accession>A0A9Q8ZL29</accession>
<name>A0A9Q8ZL29_CURCL</name>
<evidence type="ECO:0000259" key="7">
    <source>
        <dbReference type="Pfam" id="PF14378"/>
    </source>
</evidence>
<dbReference type="EMBL" id="CP089280">
    <property type="protein sequence ID" value="USP82008.1"/>
    <property type="molecule type" value="Genomic_DNA"/>
</dbReference>
<dbReference type="InterPro" id="IPR052185">
    <property type="entry name" value="IPC_Synthase-Related"/>
</dbReference>
<feature type="domain" description="Inositolphosphotransferase Aur1/Ipt1" evidence="7">
    <location>
        <begin position="343"/>
        <end position="384"/>
    </location>
</feature>
<evidence type="ECO:0000256" key="6">
    <source>
        <dbReference type="SAM" id="Phobius"/>
    </source>
</evidence>
<dbReference type="InterPro" id="IPR026841">
    <property type="entry name" value="Aur1/Ipt1"/>
</dbReference>
<dbReference type="GO" id="GO:0016020">
    <property type="term" value="C:membrane"/>
    <property type="evidence" value="ECO:0007669"/>
    <property type="project" value="UniProtKB-SubCell"/>
</dbReference>
<feature type="domain" description="Inositolphosphotransferase Aur1/Ipt1" evidence="7">
    <location>
        <begin position="145"/>
        <end position="203"/>
    </location>
</feature>
<dbReference type="AlphaFoldDB" id="A0A9Q8ZL29"/>
<dbReference type="Proteomes" id="UP001056012">
    <property type="component" value="Chromosome 7"/>
</dbReference>
<organism evidence="8 9">
    <name type="scientific">Curvularia clavata</name>
    <dbReference type="NCBI Taxonomy" id="95742"/>
    <lineage>
        <taxon>Eukaryota</taxon>
        <taxon>Fungi</taxon>
        <taxon>Dikarya</taxon>
        <taxon>Ascomycota</taxon>
        <taxon>Pezizomycotina</taxon>
        <taxon>Dothideomycetes</taxon>
        <taxon>Pleosporomycetidae</taxon>
        <taxon>Pleosporales</taxon>
        <taxon>Pleosporineae</taxon>
        <taxon>Pleosporaceae</taxon>
        <taxon>Curvularia</taxon>
    </lineage>
</organism>